<evidence type="ECO:0000259" key="1">
    <source>
        <dbReference type="PROSITE" id="PS50943"/>
    </source>
</evidence>
<proteinExistence type="predicted"/>
<accession>A0A7W3LKX9</accession>
<organism evidence="2 3">
    <name type="scientific">Actinomadura namibiensis</name>
    <dbReference type="NCBI Taxonomy" id="182080"/>
    <lineage>
        <taxon>Bacteria</taxon>
        <taxon>Bacillati</taxon>
        <taxon>Actinomycetota</taxon>
        <taxon>Actinomycetes</taxon>
        <taxon>Streptosporangiales</taxon>
        <taxon>Thermomonosporaceae</taxon>
        <taxon>Actinomadura</taxon>
    </lineage>
</organism>
<gene>
    <name evidence="2" type="ORF">HNR61_001644</name>
</gene>
<keyword evidence="3" id="KW-1185">Reference proteome</keyword>
<dbReference type="InterPro" id="IPR010982">
    <property type="entry name" value="Lambda_DNA-bd_dom_sf"/>
</dbReference>
<name>A0A7W3LKX9_ACTNM</name>
<evidence type="ECO:0000313" key="2">
    <source>
        <dbReference type="EMBL" id="MBA8950031.1"/>
    </source>
</evidence>
<dbReference type="PROSITE" id="PS50943">
    <property type="entry name" value="HTH_CROC1"/>
    <property type="match status" value="1"/>
</dbReference>
<dbReference type="Proteomes" id="UP000572680">
    <property type="component" value="Unassembled WGS sequence"/>
</dbReference>
<dbReference type="Gene3D" id="1.10.260.40">
    <property type="entry name" value="lambda repressor-like DNA-binding domains"/>
    <property type="match status" value="1"/>
</dbReference>
<sequence>MTSAFEPGPVVQRAILISELQRLRLERGETQDQVAAALDWSTSKLIRIEGGTVGVSTTDLHALLRHYGIPEEEPEVAVLTKLARDARKRGWWSLYKSELSPAYQQYIGYESGALVIRSLQPMVVPGLLQTEDYANALTVEFVESRSYRDVVVEVRMRRQEEIFSRAEPPELKVVIDEAVLRRRVGGQVDPGIMPRQLRHMLQMLEHPFVTIEVIPFSSGAHFGMMGEFTILEFHDPRLNDVLFQENVGRSALTVMDRDTRITDYRAAFENLRQITVSPEDTPAFIEDIIVSMERPAA</sequence>
<dbReference type="RefSeq" id="WP_182842507.1">
    <property type="nucleotide sequence ID" value="NZ_BAAALP010000031.1"/>
</dbReference>
<dbReference type="GO" id="GO:0003677">
    <property type="term" value="F:DNA binding"/>
    <property type="evidence" value="ECO:0007669"/>
    <property type="project" value="InterPro"/>
</dbReference>
<dbReference type="Pfam" id="PF13560">
    <property type="entry name" value="HTH_31"/>
    <property type="match status" value="1"/>
</dbReference>
<dbReference type="InterPro" id="IPR001387">
    <property type="entry name" value="Cro/C1-type_HTH"/>
</dbReference>
<dbReference type="SMART" id="SM00530">
    <property type="entry name" value="HTH_XRE"/>
    <property type="match status" value="1"/>
</dbReference>
<dbReference type="CDD" id="cd00093">
    <property type="entry name" value="HTH_XRE"/>
    <property type="match status" value="1"/>
</dbReference>
<feature type="domain" description="HTH cro/C1-type" evidence="1">
    <location>
        <begin position="20"/>
        <end position="74"/>
    </location>
</feature>
<protein>
    <submittedName>
        <fullName evidence="2">Transcriptional regulator with XRE-family HTH domain</fullName>
    </submittedName>
</protein>
<dbReference type="AlphaFoldDB" id="A0A7W3LKX9"/>
<dbReference type="Pfam" id="PF19054">
    <property type="entry name" value="DUF5753"/>
    <property type="match status" value="1"/>
</dbReference>
<dbReference type="InterPro" id="IPR043917">
    <property type="entry name" value="DUF5753"/>
</dbReference>
<dbReference type="EMBL" id="JACJIA010000002">
    <property type="protein sequence ID" value="MBA8950031.1"/>
    <property type="molecule type" value="Genomic_DNA"/>
</dbReference>
<dbReference type="SUPFAM" id="SSF47413">
    <property type="entry name" value="lambda repressor-like DNA-binding domains"/>
    <property type="match status" value="1"/>
</dbReference>
<reference evidence="2 3" key="1">
    <citation type="submission" date="2020-08" db="EMBL/GenBank/DDBJ databases">
        <title>Genomic Encyclopedia of Type Strains, Phase IV (KMG-IV): sequencing the most valuable type-strain genomes for metagenomic binning, comparative biology and taxonomic classification.</title>
        <authorList>
            <person name="Goeker M."/>
        </authorList>
    </citation>
    <scope>NUCLEOTIDE SEQUENCE [LARGE SCALE GENOMIC DNA]</scope>
    <source>
        <strain evidence="2 3">DSM 44197</strain>
    </source>
</reference>
<comment type="caution">
    <text evidence="2">The sequence shown here is derived from an EMBL/GenBank/DDBJ whole genome shotgun (WGS) entry which is preliminary data.</text>
</comment>
<evidence type="ECO:0000313" key="3">
    <source>
        <dbReference type="Proteomes" id="UP000572680"/>
    </source>
</evidence>